<sequence length="143" mass="16528">MNSKKSIPGDNSWITLKLIIVTLKVNYPNLDILYIKLRILKLKQKIDHNNKSNDWTLVRLGMEPQANNNDIYDIKNVWYHKTKVESPKIKKHMPQCNIVKVLVTLKTIVLKDQNVEGHTANFKGCVTYKNTVEKSYCIAMACI</sequence>
<accession>A0A6G0VXA8</accession>
<dbReference type="Proteomes" id="UP000478052">
    <property type="component" value="Unassembled WGS sequence"/>
</dbReference>
<evidence type="ECO:0000313" key="1">
    <source>
        <dbReference type="EMBL" id="KAF0712752.1"/>
    </source>
</evidence>
<dbReference type="AlphaFoldDB" id="A0A6G0VXA8"/>
<organism evidence="1 2">
    <name type="scientific">Aphis craccivora</name>
    <name type="common">Cowpea aphid</name>
    <dbReference type="NCBI Taxonomy" id="307492"/>
    <lineage>
        <taxon>Eukaryota</taxon>
        <taxon>Metazoa</taxon>
        <taxon>Ecdysozoa</taxon>
        <taxon>Arthropoda</taxon>
        <taxon>Hexapoda</taxon>
        <taxon>Insecta</taxon>
        <taxon>Pterygota</taxon>
        <taxon>Neoptera</taxon>
        <taxon>Paraneoptera</taxon>
        <taxon>Hemiptera</taxon>
        <taxon>Sternorrhyncha</taxon>
        <taxon>Aphidomorpha</taxon>
        <taxon>Aphidoidea</taxon>
        <taxon>Aphididae</taxon>
        <taxon>Aphidini</taxon>
        <taxon>Aphis</taxon>
        <taxon>Aphis</taxon>
    </lineage>
</organism>
<name>A0A6G0VXA8_APHCR</name>
<keyword evidence="2" id="KW-1185">Reference proteome</keyword>
<comment type="caution">
    <text evidence="1">The sequence shown here is derived from an EMBL/GenBank/DDBJ whole genome shotgun (WGS) entry which is preliminary data.</text>
</comment>
<proteinExistence type="predicted"/>
<dbReference type="EMBL" id="VUJU01010843">
    <property type="protein sequence ID" value="KAF0712752.1"/>
    <property type="molecule type" value="Genomic_DNA"/>
</dbReference>
<evidence type="ECO:0000313" key="2">
    <source>
        <dbReference type="Proteomes" id="UP000478052"/>
    </source>
</evidence>
<protein>
    <submittedName>
        <fullName evidence="1">PRE C2HC domain-containing protein</fullName>
    </submittedName>
</protein>
<reference evidence="1 2" key="1">
    <citation type="submission" date="2019-08" db="EMBL/GenBank/DDBJ databases">
        <title>Whole genome of Aphis craccivora.</title>
        <authorList>
            <person name="Voronova N.V."/>
            <person name="Shulinski R.S."/>
            <person name="Bandarenka Y.V."/>
            <person name="Zhorov D.G."/>
            <person name="Warner D."/>
        </authorList>
    </citation>
    <scope>NUCLEOTIDE SEQUENCE [LARGE SCALE GENOMIC DNA]</scope>
    <source>
        <strain evidence="1">180601</strain>
        <tissue evidence="1">Whole Body</tissue>
    </source>
</reference>
<gene>
    <name evidence="1" type="ORF">FWK35_00032916</name>
</gene>